<dbReference type="PANTHER" id="PTHR43133:SF8">
    <property type="entry name" value="RNA POLYMERASE SIGMA FACTOR HI_1459-RELATED"/>
    <property type="match status" value="1"/>
</dbReference>
<reference evidence="8 9" key="1">
    <citation type="submission" date="2018-04" db="EMBL/GenBank/DDBJ databases">
        <title>Pelagivirga bohaiensis gen. nov., sp. nov., a bacterium isolated from the Bohai Sea.</title>
        <authorList>
            <person name="Ji X."/>
        </authorList>
    </citation>
    <scope>NUCLEOTIDE SEQUENCE [LARGE SCALE GENOMIC DNA]</scope>
    <source>
        <strain evidence="8 9">BH-SD19</strain>
    </source>
</reference>
<keyword evidence="4" id="KW-0238">DNA-binding</keyword>
<dbReference type="Proteomes" id="UP000244446">
    <property type="component" value="Unassembled WGS sequence"/>
</dbReference>
<gene>
    <name evidence="8" type="ORF">DC366_03060</name>
</gene>
<dbReference type="CDD" id="cd06171">
    <property type="entry name" value="Sigma70_r4"/>
    <property type="match status" value="1"/>
</dbReference>
<evidence type="ECO:0000256" key="5">
    <source>
        <dbReference type="ARBA" id="ARBA00023163"/>
    </source>
</evidence>
<dbReference type="SUPFAM" id="SSF88946">
    <property type="entry name" value="Sigma2 domain of RNA polymerase sigma factors"/>
    <property type="match status" value="1"/>
</dbReference>
<dbReference type="PANTHER" id="PTHR43133">
    <property type="entry name" value="RNA POLYMERASE ECF-TYPE SIGMA FACTO"/>
    <property type="match status" value="1"/>
</dbReference>
<evidence type="ECO:0000313" key="9">
    <source>
        <dbReference type="Proteomes" id="UP000244446"/>
    </source>
</evidence>
<feature type="domain" description="RNA polymerase sigma factor 70 region 4 type 2" evidence="7">
    <location>
        <begin position="130"/>
        <end position="179"/>
    </location>
</feature>
<evidence type="ECO:0000256" key="2">
    <source>
        <dbReference type="ARBA" id="ARBA00023015"/>
    </source>
</evidence>
<dbReference type="Gene3D" id="1.10.1740.10">
    <property type="match status" value="1"/>
</dbReference>
<evidence type="ECO:0000313" key="8">
    <source>
        <dbReference type="EMBL" id="PVA11920.1"/>
    </source>
</evidence>
<evidence type="ECO:0000256" key="3">
    <source>
        <dbReference type="ARBA" id="ARBA00023082"/>
    </source>
</evidence>
<feature type="domain" description="RNA polymerase sigma-70 region 2" evidence="6">
    <location>
        <begin position="33"/>
        <end position="101"/>
    </location>
</feature>
<comment type="similarity">
    <text evidence="1">Belongs to the sigma-70 factor family. ECF subfamily.</text>
</comment>
<keyword evidence="5" id="KW-0804">Transcription</keyword>
<dbReference type="EMBL" id="QCYH01000001">
    <property type="protein sequence ID" value="PVA11920.1"/>
    <property type="molecule type" value="Genomic_DNA"/>
</dbReference>
<dbReference type="InterPro" id="IPR007627">
    <property type="entry name" value="RNA_pol_sigma70_r2"/>
</dbReference>
<protein>
    <submittedName>
        <fullName evidence="8">RNA polymerase subunit sigma</fullName>
    </submittedName>
</protein>
<keyword evidence="3" id="KW-0731">Sigma factor</keyword>
<dbReference type="OrthoDB" id="9780326at2"/>
<dbReference type="GO" id="GO:0016987">
    <property type="term" value="F:sigma factor activity"/>
    <property type="evidence" value="ECO:0007669"/>
    <property type="project" value="UniProtKB-KW"/>
</dbReference>
<comment type="caution">
    <text evidence="8">The sequence shown here is derived from an EMBL/GenBank/DDBJ whole genome shotgun (WGS) entry which is preliminary data.</text>
</comment>
<evidence type="ECO:0000256" key="1">
    <source>
        <dbReference type="ARBA" id="ARBA00010641"/>
    </source>
</evidence>
<dbReference type="InterPro" id="IPR014284">
    <property type="entry name" value="RNA_pol_sigma-70_dom"/>
</dbReference>
<dbReference type="Pfam" id="PF04542">
    <property type="entry name" value="Sigma70_r2"/>
    <property type="match status" value="1"/>
</dbReference>
<organism evidence="8 9">
    <name type="scientific">Pelagivirga sediminicola</name>
    <dbReference type="NCBI Taxonomy" id="2170575"/>
    <lineage>
        <taxon>Bacteria</taxon>
        <taxon>Pseudomonadati</taxon>
        <taxon>Pseudomonadota</taxon>
        <taxon>Alphaproteobacteria</taxon>
        <taxon>Rhodobacterales</taxon>
        <taxon>Paracoccaceae</taxon>
        <taxon>Pelagivirga</taxon>
    </lineage>
</organism>
<evidence type="ECO:0000259" key="6">
    <source>
        <dbReference type="Pfam" id="PF04542"/>
    </source>
</evidence>
<dbReference type="InterPro" id="IPR039425">
    <property type="entry name" value="RNA_pol_sigma-70-like"/>
</dbReference>
<dbReference type="InterPro" id="IPR013324">
    <property type="entry name" value="RNA_pol_sigma_r3/r4-like"/>
</dbReference>
<dbReference type="GO" id="GO:0006352">
    <property type="term" value="P:DNA-templated transcription initiation"/>
    <property type="evidence" value="ECO:0007669"/>
    <property type="project" value="InterPro"/>
</dbReference>
<dbReference type="InterPro" id="IPR036388">
    <property type="entry name" value="WH-like_DNA-bd_sf"/>
</dbReference>
<dbReference type="NCBIfam" id="TIGR02937">
    <property type="entry name" value="sigma70-ECF"/>
    <property type="match status" value="1"/>
</dbReference>
<dbReference type="GO" id="GO:0003677">
    <property type="term" value="F:DNA binding"/>
    <property type="evidence" value="ECO:0007669"/>
    <property type="project" value="UniProtKB-KW"/>
</dbReference>
<dbReference type="InterPro" id="IPR013249">
    <property type="entry name" value="RNA_pol_sigma70_r4_t2"/>
</dbReference>
<evidence type="ECO:0000259" key="7">
    <source>
        <dbReference type="Pfam" id="PF08281"/>
    </source>
</evidence>
<dbReference type="Pfam" id="PF08281">
    <property type="entry name" value="Sigma70_r4_2"/>
    <property type="match status" value="1"/>
</dbReference>
<keyword evidence="9" id="KW-1185">Reference proteome</keyword>
<dbReference type="InterPro" id="IPR013325">
    <property type="entry name" value="RNA_pol_sigma_r2"/>
</dbReference>
<name>A0A2T7GBW1_9RHOB</name>
<dbReference type="SUPFAM" id="SSF88659">
    <property type="entry name" value="Sigma3 and sigma4 domains of RNA polymerase sigma factors"/>
    <property type="match status" value="1"/>
</dbReference>
<sequence>MARRSGLMDGSTQTDDALIAAYAGGDLSAAAPLAQRHAPRVLSLALRMLGDAAEAEDVAQDAMLRLWRIAPEWQPGRARASTWLYRVAANLCTDRLRRRARLAPLDAAAEPVDARPSAHERMQEGQRQGALEAALLELPERQRLAVILRHIEELPNPDIAAMMGISVDAVESLTARGRAGLARALADRKEALGYE</sequence>
<proteinExistence type="inferred from homology"/>
<dbReference type="AlphaFoldDB" id="A0A2T7GBW1"/>
<evidence type="ECO:0000256" key="4">
    <source>
        <dbReference type="ARBA" id="ARBA00023125"/>
    </source>
</evidence>
<dbReference type="Gene3D" id="1.10.10.10">
    <property type="entry name" value="Winged helix-like DNA-binding domain superfamily/Winged helix DNA-binding domain"/>
    <property type="match status" value="1"/>
</dbReference>
<accession>A0A2T7GBW1</accession>
<keyword evidence="2" id="KW-0805">Transcription regulation</keyword>